<proteinExistence type="predicted"/>
<dbReference type="InterPro" id="IPR000387">
    <property type="entry name" value="Tyr_Pase_dom"/>
</dbReference>
<name>A0A0D0NGG3_9RHOB</name>
<evidence type="ECO:0000259" key="2">
    <source>
        <dbReference type="PROSITE" id="PS50056"/>
    </source>
</evidence>
<dbReference type="SUPFAM" id="SSF52799">
    <property type="entry name" value="(Phosphotyrosine protein) phosphatases II"/>
    <property type="match status" value="1"/>
</dbReference>
<dbReference type="InterPro" id="IPR016130">
    <property type="entry name" value="Tyr_Pase_AS"/>
</dbReference>
<evidence type="ECO:0000313" key="4">
    <source>
        <dbReference type="Proteomes" id="UP000035100"/>
    </source>
</evidence>
<dbReference type="Proteomes" id="UP000035100">
    <property type="component" value="Unassembled WGS sequence"/>
</dbReference>
<dbReference type="InterPro" id="IPR050561">
    <property type="entry name" value="PTP"/>
</dbReference>
<accession>A0A0D0NGG3</accession>
<gene>
    <name evidence="3" type="ORF">Wenmar_03842</name>
</gene>
<sequence length="171" mass="17224">MLPTDPAAPPDDWPRTLPVAGGTLALAPRPGGASGAGDAYLADLARIVGWRPRLVLSLVEAAELTGAAAALPADLAAAGIAWRSFPVPDYGVPGPDAAAAWPAESIALRAALAGHGRALVHCAGGRGRSGMIALRLMVEAGEAPAVALARLRHARPGAVETEAQRLWAAGT</sequence>
<keyword evidence="1" id="KW-0378">Hydrolase</keyword>
<dbReference type="PATRIC" id="fig|1123501.6.peg.3971"/>
<feature type="domain" description="Tyrosine specific protein phosphatases" evidence="2">
    <location>
        <begin position="114"/>
        <end position="166"/>
    </location>
</feature>
<dbReference type="PANTHER" id="PTHR23339">
    <property type="entry name" value="TYROSINE SPECIFIC PROTEIN PHOSPHATASE AND DUAL SPECIFICITY PROTEIN PHOSPHATASE"/>
    <property type="match status" value="1"/>
</dbReference>
<dbReference type="InterPro" id="IPR057023">
    <property type="entry name" value="PTP-SAK"/>
</dbReference>
<dbReference type="Gene3D" id="3.90.190.10">
    <property type="entry name" value="Protein tyrosine phosphatase superfamily"/>
    <property type="match status" value="1"/>
</dbReference>
<dbReference type="InterPro" id="IPR029021">
    <property type="entry name" value="Prot-tyrosine_phosphatase-like"/>
</dbReference>
<organism evidence="3 4">
    <name type="scientific">Wenxinia marina DSM 24838</name>
    <dbReference type="NCBI Taxonomy" id="1123501"/>
    <lineage>
        <taxon>Bacteria</taxon>
        <taxon>Pseudomonadati</taxon>
        <taxon>Pseudomonadota</taxon>
        <taxon>Alphaproteobacteria</taxon>
        <taxon>Rhodobacterales</taxon>
        <taxon>Roseobacteraceae</taxon>
        <taxon>Wenxinia</taxon>
    </lineage>
</organism>
<dbReference type="eggNOG" id="COG2453">
    <property type="taxonomic scope" value="Bacteria"/>
</dbReference>
<dbReference type="GO" id="GO:0016791">
    <property type="term" value="F:phosphatase activity"/>
    <property type="evidence" value="ECO:0007669"/>
    <property type="project" value="UniProtKB-ARBA"/>
</dbReference>
<dbReference type="RefSeq" id="WP_018301641.1">
    <property type="nucleotide sequence ID" value="NZ_KB902278.1"/>
</dbReference>
<dbReference type="Pfam" id="PF22784">
    <property type="entry name" value="PTP-SAK"/>
    <property type="match status" value="1"/>
</dbReference>
<dbReference type="AlphaFoldDB" id="A0A0D0NGG3"/>
<reference evidence="3 4" key="1">
    <citation type="submission" date="2013-01" db="EMBL/GenBank/DDBJ databases">
        <authorList>
            <person name="Fiebig A."/>
            <person name="Goeker M."/>
            <person name="Klenk H.-P.P."/>
        </authorList>
    </citation>
    <scope>NUCLEOTIDE SEQUENCE [LARGE SCALE GENOMIC DNA]</scope>
    <source>
        <strain evidence="3 4">DSM 24838</strain>
    </source>
</reference>
<protein>
    <recommendedName>
        <fullName evidence="2">Tyrosine specific protein phosphatases domain-containing protein</fullName>
    </recommendedName>
</protein>
<evidence type="ECO:0000256" key="1">
    <source>
        <dbReference type="ARBA" id="ARBA00022801"/>
    </source>
</evidence>
<dbReference type="STRING" id="1123501.Wenmar_03842"/>
<keyword evidence="4" id="KW-1185">Reference proteome</keyword>
<evidence type="ECO:0000313" key="3">
    <source>
        <dbReference type="EMBL" id="KIQ67420.1"/>
    </source>
</evidence>
<dbReference type="PROSITE" id="PS50056">
    <property type="entry name" value="TYR_PHOSPHATASE_2"/>
    <property type="match status" value="1"/>
</dbReference>
<dbReference type="EMBL" id="AONG01000022">
    <property type="protein sequence ID" value="KIQ67420.1"/>
    <property type="molecule type" value="Genomic_DNA"/>
</dbReference>
<comment type="caution">
    <text evidence="3">The sequence shown here is derived from an EMBL/GenBank/DDBJ whole genome shotgun (WGS) entry which is preliminary data.</text>
</comment>
<dbReference type="PROSITE" id="PS00383">
    <property type="entry name" value="TYR_PHOSPHATASE_1"/>
    <property type="match status" value="1"/>
</dbReference>